<reference evidence="2" key="1">
    <citation type="journal article" date="2017" name="Genome Biol.">
        <title>Comparative genomics reveals high biological diversity and specific adaptations in the industrially and medically important fungal genus Aspergillus.</title>
        <authorList>
            <person name="de Vries R.P."/>
            <person name="Riley R."/>
            <person name="Wiebenga A."/>
            <person name="Aguilar-Osorio G."/>
            <person name="Amillis S."/>
            <person name="Uchima C.A."/>
            <person name="Anderluh G."/>
            <person name="Asadollahi M."/>
            <person name="Askin M."/>
            <person name="Barry K."/>
            <person name="Battaglia E."/>
            <person name="Bayram O."/>
            <person name="Benocci T."/>
            <person name="Braus-Stromeyer S.A."/>
            <person name="Caldana C."/>
            <person name="Canovas D."/>
            <person name="Cerqueira G.C."/>
            <person name="Chen F."/>
            <person name="Chen W."/>
            <person name="Choi C."/>
            <person name="Clum A."/>
            <person name="Dos Santos R.A."/>
            <person name="Damasio A.R."/>
            <person name="Diallinas G."/>
            <person name="Emri T."/>
            <person name="Fekete E."/>
            <person name="Flipphi M."/>
            <person name="Freyberg S."/>
            <person name="Gallo A."/>
            <person name="Gournas C."/>
            <person name="Habgood R."/>
            <person name="Hainaut M."/>
            <person name="Harispe M.L."/>
            <person name="Henrissat B."/>
            <person name="Hilden K.S."/>
            <person name="Hope R."/>
            <person name="Hossain A."/>
            <person name="Karabika E."/>
            <person name="Karaffa L."/>
            <person name="Karanyi Z."/>
            <person name="Krasevec N."/>
            <person name="Kuo A."/>
            <person name="Kusch H."/>
            <person name="LaButti K."/>
            <person name="Lagendijk E.L."/>
            <person name="Lapidus A."/>
            <person name="Levasseur A."/>
            <person name="Lindquist E."/>
            <person name="Lipzen A."/>
            <person name="Logrieco A.F."/>
            <person name="MacCabe A."/>
            <person name="Maekelae M.R."/>
            <person name="Malavazi I."/>
            <person name="Melin P."/>
            <person name="Meyer V."/>
            <person name="Mielnichuk N."/>
            <person name="Miskei M."/>
            <person name="Molnar A.P."/>
            <person name="Mule G."/>
            <person name="Ngan C.Y."/>
            <person name="Orejas M."/>
            <person name="Orosz E."/>
            <person name="Ouedraogo J.P."/>
            <person name="Overkamp K.M."/>
            <person name="Park H.-S."/>
            <person name="Perrone G."/>
            <person name="Piumi F."/>
            <person name="Punt P.J."/>
            <person name="Ram A.F."/>
            <person name="Ramon A."/>
            <person name="Rauscher S."/>
            <person name="Record E."/>
            <person name="Riano-Pachon D.M."/>
            <person name="Robert V."/>
            <person name="Roehrig J."/>
            <person name="Ruller R."/>
            <person name="Salamov A."/>
            <person name="Salih N.S."/>
            <person name="Samson R.A."/>
            <person name="Sandor E."/>
            <person name="Sanguinetti M."/>
            <person name="Schuetze T."/>
            <person name="Sepcic K."/>
            <person name="Shelest E."/>
            <person name="Sherlock G."/>
            <person name="Sophianopoulou V."/>
            <person name="Squina F.M."/>
            <person name="Sun H."/>
            <person name="Susca A."/>
            <person name="Todd R.B."/>
            <person name="Tsang A."/>
            <person name="Unkles S.E."/>
            <person name="van de Wiele N."/>
            <person name="van Rossen-Uffink D."/>
            <person name="Oliveira J.V."/>
            <person name="Vesth T.C."/>
            <person name="Visser J."/>
            <person name="Yu J.-H."/>
            <person name="Zhou M."/>
            <person name="Andersen M.R."/>
            <person name="Archer D.B."/>
            <person name="Baker S.E."/>
            <person name="Benoit I."/>
            <person name="Brakhage A.A."/>
            <person name="Braus G.H."/>
            <person name="Fischer R."/>
            <person name="Frisvad J.C."/>
            <person name="Goldman G.H."/>
            <person name="Houbraken J."/>
            <person name="Oakley B."/>
            <person name="Pocsi I."/>
            <person name="Scazzocchio C."/>
            <person name="Seiboth B."/>
            <person name="vanKuyk P.A."/>
            <person name="Wortman J."/>
            <person name="Dyer P.S."/>
            <person name="Grigoriev I.V."/>
        </authorList>
    </citation>
    <scope>NUCLEOTIDE SEQUENCE [LARGE SCALE GENOMIC DNA]</scope>
    <source>
        <strain evidence="2">DTO 134E9</strain>
    </source>
</reference>
<evidence type="ECO:0000313" key="1">
    <source>
        <dbReference type="EMBL" id="OJJ39739.1"/>
    </source>
</evidence>
<dbReference type="Proteomes" id="UP000184383">
    <property type="component" value="Unassembled WGS sequence"/>
</dbReference>
<dbReference type="VEuPathDB" id="FungiDB:ASPWEDRAFT_169565"/>
<organism evidence="1 2">
    <name type="scientific">Aspergillus wentii DTO 134E9</name>
    <dbReference type="NCBI Taxonomy" id="1073089"/>
    <lineage>
        <taxon>Eukaryota</taxon>
        <taxon>Fungi</taxon>
        <taxon>Dikarya</taxon>
        <taxon>Ascomycota</taxon>
        <taxon>Pezizomycotina</taxon>
        <taxon>Eurotiomycetes</taxon>
        <taxon>Eurotiomycetidae</taxon>
        <taxon>Eurotiales</taxon>
        <taxon>Aspergillaceae</taxon>
        <taxon>Aspergillus</taxon>
        <taxon>Aspergillus subgen. Cremei</taxon>
    </lineage>
</organism>
<proteinExistence type="predicted"/>
<keyword evidence="2" id="KW-1185">Reference proteome</keyword>
<dbReference type="RefSeq" id="XP_040693415.1">
    <property type="nucleotide sequence ID" value="XM_040830478.1"/>
</dbReference>
<dbReference type="EMBL" id="KV878210">
    <property type="protein sequence ID" value="OJJ39739.1"/>
    <property type="molecule type" value="Genomic_DNA"/>
</dbReference>
<evidence type="ECO:0000313" key="2">
    <source>
        <dbReference type="Proteomes" id="UP000184383"/>
    </source>
</evidence>
<accession>A0A1L9RXU2</accession>
<dbReference type="OrthoDB" id="10689817at2759"/>
<protein>
    <submittedName>
        <fullName evidence="1">Uncharacterized protein</fullName>
    </submittedName>
</protein>
<name>A0A1L9RXU2_ASPWE</name>
<sequence>MRMDGIGFLHLIIGRDERTQARVLALSENNASVVAVPSTWCSALSSSVREGQEAAYMKAIASALAAEYLVQQATPAFWFTKRTRCSARQSRLTPTIYLHEMVPTHRLMDVLPQDVSVAARLDAGLDRAVARVEQILGGSPTS</sequence>
<gene>
    <name evidence="1" type="ORF">ASPWEDRAFT_169565</name>
</gene>
<dbReference type="STRING" id="1073089.A0A1L9RXU2"/>
<dbReference type="GeneID" id="63746326"/>
<dbReference type="AlphaFoldDB" id="A0A1L9RXU2"/>